<protein>
    <submittedName>
        <fullName evidence="1">Uncharacterized protein</fullName>
    </submittedName>
</protein>
<organism evidence="1 2">
    <name type="scientific">Flemingia macrophylla</name>
    <dbReference type="NCBI Taxonomy" id="520843"/>
    <lineage>
        <taxon>Eukaryota</taxon>
        <taxon>Viridiplantae</taxon>
        <taxon>Streptophyta</taxon>
        <taxon>Embryophyta</taxon>
        <taxon>Tracheophyta</taxon>
        <taxon>Spermatophyta</taxon>
        <taxon>Magnoliopsida</taxon>
        <taxon>eudicotyledons</taxon>
        <taxon>Gunneridae</taxon>
        <taxon>Pentapetalae</taxon>
        <taxon>rosids</taxon>
        <taxon>fabids</taxon>
        <taxon>Fabales</taxon>
        <taxon>Fabaceae</taxon>
        <taxon>Papilionoideae</taxon>
        <taxon>50 kb inversion clade</taxon>
        <taxon>NPAAA clade</taxon>
        <taxon>indigoferoid/millettioid clade</taxon>
        <taxon>Phaseoleae</taxon>
        <taxon>Flemingia</taxon>
    </lineage>
</organism>
<dbReference type="Proteomes" id="UP001603857">
    <property type="component" value="Unassembled WGS sequence"/>
</dbReference>
<proteinExistence type="predicted"/>
<sequence length="49" mass="5606">MVPEEEFTKKLIMLLCFLSVKPSDIIEHPKLAHCSFNGFINSLVYSTSF</sequence>
<reference evidence="1 2" key="1">
    <citation type="submission" date="2024-08" db="EMBL/GenBank/DDBJ databases">
        <title>Insights into the chromosomal genome structure of Flemingia macrophylla.</title>
        <authorList>
            <person name="Ding Y."/>
            <person name="Zhao Y."/>
            <person name="Bi W."/>
            <person name="Wu M."/>
            <person name="Zhao G."/>
            <person name="Gong Y."/>
            <person name="Li W."/>
            <person name="Zhang P."/>
        </authorList>
    </citation>
    <scope>NUCLEOTIDE SEQUENCE [LARGE SCALE GENOMIC DNA]</scope>
    <source>
        <strain evidence="1">DYQJB</strain>
        <tissue evidence="1">Leaf</tissue>
    </source>
</reference>
<name>A0ABD1LF80_9FABA</name>
<evidence type="ECO:0000313" key="1">
    <source>
        <dbReference type="EMBL" id="KAL2322181.1"/>
    </source>
</evidence>
<keyword evidence="2" id="KW-1185">Reference proteome</keyword>
<dbReference type="AlphaFoldDB" id="A0ABD1LF80"/>
<dbReference type="EMBL" id="JBGMDY010000009">
    <property type="protein sequence ID" value="KAL2322181.1"/>
    <property type="molecule type" value="Genomic_DNA"/>
</dbReference>
<accession>A0ABD1LF80</accession>
<comment type="caution">
    <text evidence="1">The sequence shown here is derived from an EMBL/GenBank/DDBJ whole genome shotgun (WGS) entry which is preliminary data.</text>
</comment>
<gene>
    <name evidence="1" type="ORF">Fmac_026560</name>
</gene>
<evidence type="ECO:0000313" key="2">
    <source>
        <dbReference type="Proteomes" id="UP001603857"/>
    </source>
</evidence>